<feature type="domain" description="F-box associated beta-propeller type 1" evidence="2">
    <location>
        <begin position="74"/>
        <end position="209"/>
    </location>
</feature>
<dbReference type="AlphaFoldDB" id="A0A2G2ZTE4"/>
<evidence type="ECO:0000313" key="3">
    <source>
        <dbReference type="EMBL" id="PHT85258.1"/>
    </source>
</evidence>
<dbReference type="InterPro" id="IPR001810">
    <property type="entry name" value="F-box_dom"/>
</dbReference>
<protein>
    <submittedName>
        <fullName evidence="3">Uncharacterized protein</fullName>
    </submittedName>
</protein>
<dbReference type="Proteomes" id="UP000222542">
    <property type="component" value="Unassembled WGS sequence"/>
</dbReference>
<dbReference type="Pfam" id="PF07734">
    <property type="entry name" value="FBA_1"/>
    <property type="match status" value="1"/>
</dbReference>
<name>A0A2G2ZTE4_CAPAN</name>
<dbReference type="Pfam" id="PF00646">
    <property type="entry name" value="F-box"/>
    <property type="match status" value="1"/>
</dbReference>
<keyword evidence="4" id="KW-1185">Reference proteome</keyword>
<evidence type="ECO:0000259" key="1">
    <source>
        <dbReference type="Pfam" id="PF00646"/>
    </source>
</evidence>
<dbReference type="EMBL" id="AYRZ02000003">
    <property type="protein sequence ID" value="PHT85258.1"/>
    <property type="molecule type" value="Genomic_DNA"/>
</dbReference>
<dbReference type="Gene3D" id="1.20.1280.50">
    <property type="match status" value="1"/>
</dbReference>
<proteinExistence type="predicted"/>
<dbReference type="InterPro" id="IPR036047">
    <property type="entry name" value="F-box-like_dom_sf"/>
</dbReference>
<dbReference type="InterPro" id="IPR050796">
    <property type="entry name" value="SCF_F-box_component"/>
</dbReference>
<reference evidence="3 4" key="2">
    <citation type="journal article" date="2017" name="Genome Biol.">
        <title>New reference genome sequences of hot pepper reveal the massive evolution of plant disease-resistance genes by retroduplication.</title>
        <authorList>
            <person name="Kim S."/>
            <person name="Park J."/>
            <person name="Yeom S.I."/>
            <person name="Kim Y.M."/>
            <person name="Seo E."/>
            <person name="Kim K.T."/>
            <person name="Kim M.S."/>
            <person name="Lee J.M."/>
            <person name="Cheong K."/>
            <person name="Shin H.S."/>
            <person name="Kim S.B."/>
            <person name="Han K."/>
            <person name="Lee J."/>
            <person name="Park M."/>
            <person name="Lee H.A."/>
            <person name="Lee H.Y."/>
            <person name="Lee Y."/>
            <person name="Oh S."/>
            <person name="Lee J.H."/>
            <person name="Choi E."/>
            <person name="Choi E."/>
            <person name="Lee S.E."/>
            <person name="Jeon J."/>
            <person name="Kim H."/>
            <person name="Choi G."/>
            <person name="Song H."/>
            <person name="Lee J."/>
            <person name="Lee S.C."/>
            <person name="Kwon J.K."/>
            <person name="Lee H.Y."/>
            <person name="Koo N."/>
            <person name="Hong Y."/>
            <person name="Kim R.W."/>
            <person name="Kang W.H."/>
            <person name="Huh J.H."/>
            <person name="Kang B.C."/>
            <person name="Yang T.J."/>
            <person name="Lee Y.H."/>
            <person name="Bennetzen J.L."/>
            <person name="Choi D."/>
        </authorList>
    </citation>
    <scope>NUCLEOTIDE SEQUENCE [LARGE SCALE GENOMIC DNA]</scope>
    <source>
        <strain evidence="4">cv. CM334</strain>
    </source>
</reference>
<gene>
    <name evidence="3" type="ORF">T459_07364</name>
</gene>
<dbReference type="PANTHER" id="PTHR31672:SF13">
    <property type="entry name" value="F-BOX PROTEIN CPR30-LIKE"/>
    <property type="match status" value="1"/>
</dbReference>
<evidence type="ECO:0000259" key="2">
    <source>
        <dbReference type="Pfam" id="PF07734"/>
    </source>
</evidence>
<dbReference type="PANTHER" id="PTHR31672">
    <property type="entry name" value="BNACNNG10540D PROTEIN"/>
    <property type="match status" value="1"/>
</dbReference>
<dbReference type="InterPro" id="IPR006527">
    <property type="entry name" value="F-box-assoc_dom_typ1"/>
</dbReference>
<dbReference type="SUPFAM" id="SSF81383">
    <property type="entry name" value="F-box domain"/>
    <property type="match status" value="1"/>
</dbReference>
<reference evidence="3 4" key="1">
    <citation type="journal article" date="2014" name="Nat. Genet.">
        <title>Genome sequence of the hot pepper provides insights into the evolution of pungency in Capsicum species.</title>
        <authorList>
            <person name="Kim S."/>
            <person name="Park M."/>
            <person name="Yeom S.I."/>
            <person name="Kim Y.M."/>
            <person name="Lee J.M."/>
            <person name="Lee H.A."/>
            <person name="Seo E."/>
            <person name="Choi J."/>
            <person name="Cheong K."/>
            <person name="Kim K.T."/>
            <person name="Jung K."/>
            <person name="Lee G.W."/>
            <person name="Oh S.K."/>
            <person name="Bae C."/>
            <person name="Kim S.B."/>
            <person name="Lee H.Y."/>
            <person name="Kim S.Y."/>
            <person name="Kim M.S."/>
            <person name="Kang B.C."/>
            <person name="Jo Y.D."/>
            <person name="Yang H.B."/>
            <person name="Jeong H.J."/>
            <person name="Kang W.H."/>
            <person name="Kwon J.K."/>
            <person name="Shin C."/>
            <person name="Lim J.Y."/>
            <person name="Park J.H."/>
            <person name="Huh J.H."/>
            <person name="Kim J.S."/>
            <person name="Kim B.D."/>
            <person name="Cohen O."/>
            <person name="Paran I."/>
            <person name="Suh M.C."/>
            <person name="Lee S.B."/>
            <person name="Kim Y.K."/>
            <person name="Shin Y."/>
            <person name="Noh S.J."/>
            <person name="Park J."/>
            <person name="Seo Y.S."/>
            <person name="Kwon S.Y."/>
            <person name="Kim H.A."/>
            <person name="Park J.M."/>
            <person name="Kim H.J."/>
            <person name="Choi S.B."/>
            <person name="Bosland P.W."/>
            <person name="Reeves G."/>
            <person name="Jo S.H."/>
            <person name="Lee B.W."/>
            <person name="Cho H.T."/>
            <person name="Choi H.S."/>
            <person name="Lee M.S."/>
            <person name="Yu Y."/>
            <person name="Do Choi Y."/>
            <person name="Park B.S."/>
            <person name="van Deynze A."/>
            <person name="Ashrafi H."/>
            <person name="Hill T."/>
            <person name="Kim W.T."/>
            <person name="Pai H.S."/>
            <person name="Ahn H.K."/>
            <person name="Yeam I."/>
            <person name="Giovannoni J.J."/>
            <person name="Rose J.K."/>
            <person name="Sorensen I."/>
            <person name="Lee S.J."/>
            <person name="Kim R.W."/>
            <person name="Choi I.Y."/>
            <person name="Choi B.S."/>
            <person name="Lim J.S."/>
            <person name="Lee Y.H."/>
            <person name="Choi D."/>
        </authorList>
    </citation>
    <scope>NUCLEOTIDE SEQUENCE [LARGE SCALE GENOMIC DNA]</scope>
    <source>
        <strain evidence="4">cv. CM334</strain>
    </source>
</reference>
<dbReference type="Gramene" id="PHT85258">
    <property type="protein sequence ID" value="PHT85258"/>
    <property type="gene ID" value="T459_07364"/>
</dbReference>
<feature type="domain" description="F-box" evidence="1">
    <location>
        <begin position="5"/>
        <end position="38"/>
    </location>
</feature>
<comment type="caution">
    <text evidence="3">The sequence shown here is derived from an EMBL/GenBank/DDBJ whole genome shotgun (WGS) entry which is preliminary data.</text>
</comment>
<organism evidence="3 4">
    <name type="scientific">Capsicum annuum</name>
    <name type="common">Capsicum pepper</name>
    <dbReference type="NCBI Taxonomy" id="4072"/>
    <lineage>
        <taxon>Eukaryota</taxon>
        <taxon>Viridiplantae</taxon>
        <taxon>Streptophyta</taxon>
        <taxon>Embryophyta</taxon>
        <taxon>Tracheophyta</taxon>
        <taxon>Spermatophyta</taxon>
        <taxon>Magnoliopsida</taxon>
        <taxon>eudicotyledons</taxon>
        <taxon>Gunneridae</taxon>
        <taxon>Pentapetalae</taxon>
        <taxon>asterids</taxon>
        <taxon>lamiids</taxon>
        <taxon>Solanales</taxon>
        <taxon>Solanaceae</taxon>
        <taxon>Solanoideae</taxon>
        <taxon>Capsiceae</taxon>
        <taxon>Capsicum</taxon>
    </lineage>
</organism>
<evidence type="ECO:0000313" key="4">
    <source>
        <dbReference type="Proteomes" id="UP000222542"/>
    </source>
</evidence>
<sequence>MEAYDILSQIIGNLPVKFLLRFKSVSKSWNTIISESQFAKTDLDLSKIASEIVWRPKKKLILLHKNDGVFEFRNLENPRIAMGEQVFPLKRFRNPSALCLCHCLVLMKTPIDDIEYALWNPCTNEYRTFICPYPNGMTPLGCGLCYDSRSSEHKVILIFTSFYVVYYVKRNYWMNKKPIVVSREIALDERSQEWSPGITVNGVVYWSLSSSGIRSWNPVMEINCETADFGYRFARDVILLGCIRNGEIVFRAGGKLVIYDPKRCNFEYIKIPICSESFYLLKSRCGLVDNHIVDNQGVHLYVVKHSSIRALLGIVAMHNLELEQLDVKIAFLHGELEEDIYM</sequence>
<accession>A0A2G2ZTE4</accession>